<keyword evidence="1" id="KW-0547">Nucleotide-binding</keyword>
<evidence type="ECO:0000313" key="2">
    <source>
        <dbReference type="Proteomes" id="UP000033636"/>
    </source>
</evidence>
<dbReference type="EMBL" id="JZWT02000004">
    <property type="protein sequence ID" value="MFB6490101.1"/>
    <property type="molecule type" value="Genomic_DNA"/>
</dbReference>
<accession>A0ACC6UZI4</accession>
<organism evidence="1 2">
    <name type="scientific">Thermoproteus sp. AZ2</name>
    <dbReference type="NCBI Taxonomy" id="1609232"/>
    <lineage>
        <taxon>Archaea</taxon>
        <taxon>Thermoproteota</taxon>
        <taxon>Thermoprotei</taxon>
        <taxon>Thermoproteales</taxon>
        <taxon>Thermoproteaceae</taxon>
        <taxon>Thermoproteus</taxon>
    </lineage>
</organism>
<reference evidence="1" key="1">
    <citation type="submission" date="2024-07" db="EMBL/GenBank/DDBJ databases">
        <title>Metagenome and Metagenome-Assembled Genomes of Archaea from a hot spring from the geothermal field of Los Azufres, Mexico.</title>
        <authorList>
            <person name="Marin-Paredes R."/>
            <person name="Martinez-Romero E."/>
            <person name="Servin-Garciduenas L.E."/>
        </authorList>
    </citation>
    <scope>NUCLEOTIDE SEQUENCE</scope>
</reference>
<proteinExistence type="predicted"/>
<sequence>MRGVTAELGGRSLIVGPNGSGKTVLLLTIAGAYKPERGSIEVGGRLSVVFQDPDLHFLAGTIKENAALWSKGRLTDAEIEKLAEELGVADLLGKSPWELSWGQRKAAAVLTALSSRPDVLLADELLEGLSPKLASRILRVIEESVKTVVLTSHSLYGGWRVYFMEEGVLYLGEAALGKLKEHGYLD</sequence>
<evidence type="ECO:0000313" key="1">
    <source>
        <dbReference type="EMBL" id="MFB6490101.1"/>
    </source>
</evidence>
<protein>
    <submittedName>
        <fullName evidence="1">ATP-binding cassette domain-containing protein</fullName>
    </submittedName>
</protein>
<name>A0ACC6UZI4_9CREN</name>
<comment type="caution">
    <text evidence="1">The sequence shown here is derived from an EMBL/GenBank/DDBJ whole genome shotgun (WGS) entry which is preliminary data.</text>
</comment>
<dbReference type="Proteomes" id="UP000033636">
    <property type="component" value="Unassembled WGS sequence"/>
</dbReference>
<keyword evidence="1" id="KW-0067">ATP-binding</keyword>
<gene>
    <name evidence="1" type="ORF">TU35_002450</name>
</gene>